<dbReference type="InterPro" id="IPR003728">
    <property type="entry name" value="Ribosome_maturation_RimP"/>
</dbReference>
<name>A0A5M3VYH5_9ACTN</name>
<evidence type="ECO:0000259" key="6">
    <source>
        <dbReference type="Pfam" id="PF17384"/>
    </source>
</evidence>
<dbReference type="SUPFAM" id="SSF75420">
    <property type="entry name" value="YhbC-like, N-terminal domain"/>
    <property type="match status" value="1"/>
</dbReference>
<dbReference type="InterPro" id="IPR035956">
    <property type="entry name" value="RimP_N_sf"/>
</dbReference>
<dbReference type="EMBL" id="BLAD01000043">
    <property type="protein sequence ID" value="GES00133.1"/>
    <property type="molecule type" value="Genomic_DNA"/>
</dbReference>
<dbReference type="Gene3D" id="3.30.300.70">
    <property type="entry name" value="RimP-like superfamily, N-terminal"/>
    <property type="match status" value="1"/>
</dbReference>
<dbReference type="InterPro" id="IPR028989">
    <property type="entry name" value="RimP_N"/>
</dbReference>
<evidence type="ECO:0000313" key="8">
    <source>
        <dbReference type="Proteomes" id="UP000334990"/>
    </source>
</evidence>
<organism evidence="7 8">
    <name type="scientific">Acrocarpospora corrugata</name>
    <dbReference type="NCBI Taxonomy" id="35763"/>
    <lineage>
        <taxon>Bacteria</taxon>
        <taxon>Bacillati</taxon>
        <taxon>Actinomycetota</taxon>
        <taxon>Actinomycetes</taxon>
        <taxon>Streptosporangiales</taxon>
        <taxon>Streptosporangiaceae</taxon>
        <taxon>Acrocarpospora</taxon>
    </lineage>
</organism>
<feature type="domain" description="Ribosome maturation factor RimP N-terminal" evidence="5">
    <location>
        <begin position="14"/>
        <end position="86"/>
    </location>
</feature>
<evidence type="ECO:0000313" key="7">
    <source>
        <dbReference type="EMBL" id="GES00133.1"/>
    </source>
</evidence>
<reference evidence="7 8" key="1">
    <citation type="submission" date="2019-10" db="EMBL/GenBank/DDBJ databases">
        <title>Whole genome shotgun sequence of Acrocarpospora corrugata NBRC 13972.</title>
        <authorList>
            <person name="Ichikawa N."/>
            <person name="Kimura A."/>
            <person name="Kitahashi Y."/>
            <person name="Komaki H."/>
            <person name="Oguchi A."/>
        </authorList>
    </citation>
    <scope>NUCLEOTIDE SEQUENCE [LARGE SCALE GENOMIC DNA]</scope>
    <source>
        <strain evidence="7 8">NBRC 13972</strain>
    </source>
</reference>
<dbReference type="CDD" id="cd01734">
    <property type="entry name" value="YlxS_C"/>
    <property type="match status" value="1"/>
</dbReference>
<keyword evidence="1 3" id="KW-0963">Cytoplasm</keyword>
<dbReference type="Proteomes" id="UP000334990">
    <property type="component" value="Unassembled WGS sequence"/>
</dbReference>
<comment type="function">
    <text evidence="3">Required for maturation of 30S ribosomal subunits.</text>
</comment>
<sequence length="188" mass="20688">MGIDARRDRLVELLSPVVTAEGLDLEDVTITPAGKRRLVRVVVDRDGGISLDDVSEVSRSVSEQLDATDLLGGNPYVLEVSSPGVDRPLTQPRHWRRAKGRLVKAELRDGAAAEGRILVADETAVEIEGAGRFEYADLVKGKVQVEFRRLDDEDETDIEDVELEEELDDIDDEDDLGAADDIAHRDEG</sequence>
<dbReference type="Pfam" id="PF17384">
    <property type="entry name" value="DUF150_C"/>
    <property type="match status" value="1"/>
</dbReference>
<evidence type="ECO:0000256" key="1">
    <source>
        <dbReference type="ARBA" id="ARBA00022490"/>
    </source>
</evidence>
<protein>
    <recommendedName>
        <fullName evidence="3">Ribosome maturation factor RimP</fullName>
    </recommendedName>
</protein>
<comment type="caution">
    <text evidence="7">The sequence shown here is derived from an EMBL/GenBank/DDBJ whole genome shotgun (WGS) entry which is preliminary data.</text>
</comment>
<comment type="similarity">
    <text evidence="3">Belongs to the RimP family.</text>
</comment>
<dbReference type="GO" id="GO:0000028">
    <property type="term" value="P:ribosomal small subunit assembly"/>
    <property type="evidence" value="ECO:0007669"/>
    <property type="project" value="TreeGrafter"/>
</dbReference>
<dbReference type="GO" id="GO:0006412">
    <property type="term" value="P:translation"/>
    <property type="evidence" value="ECO:0007669"/>
    <property type="project" value="TreeGrafter"/>
</dbReference>
<dbReference type="AlphaFoldDB" id="A0A5M3VYH5"/>
<dbReference type="GO" id="GO:0005829">
    <property type="term" value="C:cytosol"/>
    <property type="evidence" value="ECO:0007669"/>
    <property type="project" value="TreeGrafter"/>
</dbReference>
<gene>
    <name evidence="3" type="primary">rimP</name>
    <name evidence="7" type="ORF">Acor_21960</name>
</gene>
<dbReference type="OrthoDB" id="9805006at2"/>
<dbReference type="PANTHER" id="PTHR33867:SF1">
    <property type="entry name" value="RIBOSOME MATURATION FACTOR RIMP"/>
    <property type="match status" value="1"/>
</dbReference>
<dbReference type="InterPro" id="IPR028998">
    <property type="entry name" value="RimP_C"/>
</dbReference>
<feature type="compositionally biased region" description="Acidic residues" evidence="4">
    <location>
        <begin position="154"/>
        <end position="178"/>
    </location>
</feature>
<dbReference type="Pfam" id="PF02576">
    <property type="entry name" value="RimP_N"/>
    <property type="match status" value="1"/>
</dbReference>
<dbReference type="RefSeq" id="WP_155336492.1">
    <property type="nucleotide sequence ID" value="NZ_BAAABN010000030.1"/>
</dbReference>
<proteinExistence type="inferred from homology"/>
<feature type="region of interest" description="Disordered" evidence="4">
    <location>
        <begin position="154"/>
        <end position="188"/>
    </location>
</feature>
<evidence type="ECO:0000256" key="2">
    <source>
        <dbReference type="ARBA" id="ARBA00022517"/>
    </source>
</evidence>
<dbReference type="PANTHER" id="PTHR33867">
    <property type="entry name" value="RIBOSOME MATURATION FACTOR RIMP"/>
    <property type="match status" value="1"/>
</dbReference>
<comment type="subcellular location">
    <subcellularLocation>
        <location evidence="3">Cytoplasm</location>
    </subcellularLocation>
</comment>
<feature type="domain" description="Ribosome maturation factor RimP C-terminal" evidence="6">
    <location>
        <begin position="89"/>
        <end position="147"/>
    </location>
</feature>
<evidence type="ECO:0000256" key="4">
    <source>
        <dbReference type="SAM" id="MobiDB-lite"/>
    </source>
</evidence>
<dbReference type="NCBIfam" id="NF000930">
    <property type="entry name" value="PRK00092.2-2"/>
    <property type="match status" value="1"/>
</dbReference>
<keyword evidence="2 3" id="KW-0690">Ribosome biogenesis</keyword>
<evidence type="ECO:0000256" key="3">
    <source>
        <dbReference type="HAMAP-Rule" id="MF_01077"/>
    </source>
</evidence>
<evidence type="ECO:0000259" key="5">
    <source>
        <dbReference type="Pfam" id="PF02576"/>
    </source>
</evidence>
<dbReference type="HAMAP" id="MF_01077">
    <property type="entry name" value="RimP"/>
    <property type="match status" value="1"/>
</dbReference>
<accession>A0A5M3VYH5</accession>
<keyword evidence="8" id="KW-1185">Reference proteome</keyword>